<keyword evidence="2" id="KW-1185">Reference proteome</keyword>
<proteinExistence type="predicted"/>
<feature type="non-terminal residue" evidence="1">
    <location>
        <position position="162"/>
    </location>
</feature>
<evidence type="ECO:0000313" key="2">
    <source>
        <dbReference type="Proteomes" id="UP000276133"/>
    </source>
</evidence>
<evidence type="ECO:0000313" key="1">
    <source>
        <dbReference type="EMBL" id="RNA02946.1"/>
    </source>
</evidence>
<sequence length="162" mass="19065">MENILNTKKILLENYNDQLSSNNTQLIILRDQIELKKKAIAKEQDDLMFEQNKIRFDHAFLIEERKAQFFKLLNLEHGGFKIFSNMTKIESTVDSLIKVILDIVDDNLTNFNMLDYEDVKMLKIDDVKEKNFLNIKKSLFTADNLADQNLIDQITTKMIEFN</sequence>
<protein>
    <submittedName>
        <fullName evidence="1">Uncharacterized protein</fullName>
    </submittedName>
</protein>
<comment type="caution">
    <text evidence="1">The sequence shown here is derived from an EMBL/GenBank/DDBJ whole genome shotgun (WGS) entry which is preliminary data.</text>
</comment>
<accession>A0A3M7PUW9</accession>
<organism evidence="1 2">
    <name type="scientific">Brachionus plicatilis</name>
    <name type="common">Marine rotifer</name>
    <name type="synonym">Brachionus muelleri</name>
    <dbReference type="NCBI Taxonomy" id="10195"/>
    <lineage>
        <taxon>Eukaryota</taxon>
        <taxon>Metazoa</taxon>
        <taxon>Spiralia</taxon>
        <taxon>Gnathifera</taxon>
        <taxon>Rotifera</taxon>
        <taxon>Eurotatoria</taxon>
        <taxon>Monogononta</taxon>
        <taxon>Pseudotrocha</taxon>
        <taxon>Ploima</taxon>
        <taxon>Brachionidae</taxon>
        <taxon>Brachionus</taxon>
    </lineage>
</organism>
<reference evidence="1 2" key="1">
    <citation type="journal article" date="2018" name="Sci. Rep.">
        <title>Genomic signatures of local adaptation to the degree of environmental predictability in rotifers.</title>
        <authorList>
            <person name="Franch-Gras L."/>
            <person name="Hahn C."/>
            <person name="Garcia-Roger E.M."/>
            <person name="Carmona M.J."/>
            <person name="Serra M."/>
            <person name="Gomez A."/>
        </authorList>
    </citation>
    <scope>NUCLEOTIDE SEQUENCE [LARGE SCALE GENOMIC DNA]</scope>
    <source>
        <strain evidence="1">HYR1</strain>
    </source>
</reference>
<dbReference type="EMBL" id="REGN01008701">
    <property type="protein sequence ID" value="RNA02946.1"/>
    <property type="molecule type" value="Genomic_DNA"/>
</dbReference>
<name>A0A3M7PUW9_BRAPC</name>
<dbReference type="AlphaFoldDB" id="A0A3M7PUW9"/>
<dbReference type="Proteomes" id="UP000276133">
    <property type="component" value="Unassembled WGS sequence"/>
</dbReference>
<gene>
    <name evidence="1" type="ORF">BpHYR1_040807</name>
</gene>